<dbReference type="SUPFAM" id="SSF55550">
    <property type="entry name" value="SH2 domain"/>
    <property type="match status" value="1"/>
</dbReference>
<evidence type="ECO:0000256" key="21">
    <source>
        <dbReference type="ARBA" id="ARBA00023273"/>
    </source>
</evidence>
<dbReference type="UniPathway" id="UPA00143"/>
<dbReference type="AlphaFoldDB" id="A0A8C1I7G2"/>
<evidence type="ECO:0000256" key="19">
    <source>
        <dbReference type="ARBA" id="ARBA00023034"/>
    </source>
</evidence>
<evidence type="ECO:0000256" key="2">
    <source>
        <dbReference type="ARBA" id="ARBA00004138"/>
    </source>
</evidence>
<evidence type="ECO:0000259" key="26">
    <source>
        <dbReference type="PROSITE" id="PS50030"/>
    </source>
</evidence>
<keyword evidence="8" id="KW-1003">Cell membrane</keyword>
<keyword evidence="11 24" id="KW-0808">Transferase</keyword>
<keyword evidence="21" id="KW-0966">Cell projection</keyword>
<dbReference type="InterPro" id="IPR009060">
    <property type="entry name" value="UBA-like_sf"/>
</dbReference>
<evidence type="ECO:0000256" key="18">
    <source>
        <dbReference type="ARBA" id="ARBA00022843"/>
    </source>
</evidence>
<keyword evidence="19" id="KW-0333">Golgi apparatus</keyword>
<dbReference type="InterPro" id="IPR014742">
    <property type="entry name" value="Adaptor_Cbl_SH2-like"/>
</dbReference>
<dbReference type="GO" id="GO:0005509">
    <property type="term" value="F:calcium ion binding"/>
    <property type="evidence" value="ECO:0007669"/>
    <property type="project" value="UniProtKB-UniRule"/>
</dbReference>
<evidence type="ECO:0000256" key="22">
    <source>
        <dbReference type="ARBA" id="ARBA00067639"/>
    </source>
</evidence>
<evidence type="ECO:0000256" key="7">
    <source>
        <dbReference type="ARBA" id="ARBA00012483"/>
    </source>
</evidence>
<dbReference type="GO" id="GO:0008270">
    <property type="term" value="F:zinc ion binding"/>
    <property type="evidence" value="ECO:0007669"/>
    <property type="project" value="UniProtKB-KW"/>
</dbReference>
<dbReference type="InterPro" id="IPR036860">
    <property type="entry name" value="SH2_dom_sf"/>
</dbReference>
<dbReference type="Gene3D" id="1.10.8.10">
    <property type="entry name" value="DNA helicase RuvA subunit, C-terminal domain"/>
    <property type="match status" value="1"/>
</dbReference>
<dbReference type="InterPro" id="IPR018957">
    <property type="entry name" value="Znf_C3HC4_RING-type"/>
</dbReference>
<dbReference type="SUPFAM" id="SSF57850">
    <property type="entry name" value="RING/U-box"/>
    <property type="match status" value="1"/>
</dbReference>
<dbReference type="FunFam" id="1.10.8.10:FF:000030">
    <property type="entry name" value="E3 ubiquitin-protein ligase CBL"/>
    <property type="match status" value="1"/>
</dbReference>
<comment type="function">
    <text evidence="24">E3 ubiquitin-protein ligase which accepts ubiquitin from specific E2 ubiquitin-conjugating enzymes, and transfers it to substrates, generally promoting their degradation by the proteasome.</text>
</comment>
<dbReference type="Pfam" id="PF02761">
    <property type="entry name" value="Cbl_N2"/>
    <property type="match status" value="1"/>
</dbReference>
<dbReference type="InterPro" id="IPR015940">
    <property type="entry name" value="UBA"/>
</dbReference>
<evidence type="ECO:0000256" key="13">
    <source>
        <dbReference type="ARBA" id="ARBA00022737"/>
    </source>
</evidence>
<feature type="compositionally biased region" description="Pro residues" evidence="25">
    <location>
        <begin position="447"/>
        <end position="462"/>
    </location>
</feature>
<evidence type="ECO:0000256" key="3">
    <source>
        <dbReference type="ARBA" id="ARBA00004236"/>
    </source>
</evidence>
<dbReference type="InterPro" id="IPR013083">
    <property type="entry name" value="Znf_RING/FYVE/PHD"/>
</dbReference>
<evidence type="ECO:0000256" key="8">
    <source>
        <dbReference type="ARBA" id="ARBA00022475"/>
    </source>
</evidence>
<name>A0A8C1I7G2_CYPCA</name>
<evidence type="ECO:0000259" key="27">
    <source>
        <dbReference type="PROSITE" id="PS50089"/>
    </source>
</evidence>
<dbReference type="SMART" id="SM00184">
    <property type="entry name" value="RING"/>
    <property type="match status" value="1"/>
</dbReference>
<dbReference type="GO" id="GO:0042059">
    <property type="term" value="P:negative regulation of epidermal growth factor receptor signaling pathway"/>
    <property type="evidence" value="ECO:0007669"/>
    <property type="project" value="UniProtKB-ARBA"/>
</dbReference>
<dbReference type="GO" id="GO:0001784">
    <property type="term" value="F:phosphotyrosine residue binding"/>
    <property type="evidence" value="ECO:0007669"/>
    <property type="project" value="UniProtKB-UniRule"/>
</dbReference>
<dbReference type="Pfam" id="PF00627">
    <property type="entry name" value="UBA"/>
    <property type="match status" value="1"/>
</dbReference>
<dbReference type="GO" id="GO:0005829">
    <property type="term" value="C:cytosol"/>
    <property type="evidence" value="ECO:0007669"/>
    <property type="project" value="UniProtKB-ARBA"/>
</dbReference>
<dbReference type="PROSITE" id="PS50089">
    <property type="entry name" value="ZF_RING_2"/>
    <property type="match status" value="1"/>
</dbReference>
<dbReference type="FunFam" id="1.10.238.10:FF:000022">
    <property type="entry name" value="E3 ubiquitin-protein ligase CBL"/>
    <property type="match status" value="1"/>
</dbReference>
<feature type="domain" description="UBA" evidence="26">
    <location>
        <begin position="698"/>
        <end position="737"/>
    </location>
</feature>
<keyword evidence="16 24" id="KW-0862">Zinc</keyword>
<keyword evidence="20" id="KW-0472">Membrane</keyword>
<dbReference type="GO" id="GO:1902531">
    <property type="term" value="P:regulation of intracellular signal transduction"/>
    <property type="evidence" value="ECO:0007669"/>
    <property type="project" value="UniProtKB-ARBA"/>
</dbReference>
<dbReference type="Proteomes" id="UP000694427">
    <property type="component" value="Unplaced"/>
</dbReference>
<comment type="pathway">
    <text evidence="6 24">Protein modification; protein ubiquitination.</text>
</comment>
<dbReference type="GO" id="GO:0007166">
    <property type="term" value="P:cell surface receptor signaling pathway"/>
    <property type="evidence" value="ECO:0007669"/>
    <property type="project" value="InterPro"/>
</dbReference>
<comment type="domain">
    <text evidence="24">The N-terminus is composed of the phosphotyrosine binding (PTB) domain, a short linker region and the RING-type zinc finger. The PTB domain, which is also called TKB (tyrosine kinase binding) domain, is composed of three different subdomains: a four-helix bundle (4H), a calcium-binding EF hand and a divergent SH2 domain.</text>
</comment>
<dbReference type="InterPro" id="IPR024159">
    <property type="entry name" value="Cbl_PTB"/>
</dbReference>
<dbReference type="InterPro" id="IPR001841">
    <property type="entry name" value="Znf_RING"/>
</dbReference>
<evidence type="ECO:0000256" key="1">
    <source>
        <dbReference type="ARBA" id="ARBA00000900"/>
    </source>
</evidence>
<dbReference type="GO" id="GO:0006511">
    <property type="term" value="P:ubiquitin-dependent protein catabolic process"/>
    <property type="evidence" value="ECO:0007669"/>
    <property type="project" value="UniProtKB-ARBA"/>
</dbReference>
<dbReference type="EC" id="2.3.2.27" evidence="7 24"/>
<reference evidence="29" key="2">
    <citation type="submission" date="2025-09" db="UniProtKB">
        <authorList>
            <consortium name="Ensembl"/>
        </authorList>
    </citation>
    <scope>IDENTIFICATION</scope>
</reference>
<dbReference type="GO" id="GO:0016567">
    <property type="term" value="P:protein ubiquitination"/>
    <property type="evidence" value="ECO:0007669"/>
    <property type="project" value="UniProtKB-UniPathway"/>
</dbReference>
<evidence type="ECO:0000256" key="25">
    <source>
        <dbReference type="SAM" id="MobiDB-lite"/>
    </source>
</evidence>
<keyword evidence="12 24" id="KW-0479">Metal-binding</keyword>
<dbReference type="SUPFAM" id="SSF47668">
    <property type="entry name" value="N-terminal domain of cbl (N-cbl)"/>
    <property type="match status" value="1"/>
</dbReference>
<evidence type="ECO:0000256" key="12">
    <source>
        <dbReference type="ARBA" id="ARBA00022723"/>
    </source>
</evidence>
<dbReference type="Gene3D" id="3.30.40.10">
    <property type="entry name" value="Zinc/RING finger domain, C3HC4 (zinc finger)"/>
    <property type="match status" value="1"/>
</dbReference>
<evidence type="ECO:0000256" key="17">
    <source>
        <dbReference type="ARBA" id="ARBA00022837"/>
    </source>
</evidence>
<protein>
    <recommendedName>
        <fullName evidence="22 24">E3 ubiquitin-protein ligase CBL</fullName>
        <ecNumber evidence="7 24">2.3.2.27</ecNumber>
    </recommendedName>
</protein>
<dbReference type="PROSITE" id="PS50030">
    <property type="entry name" value="UBA"/>
    <property type="match status" value="1"/>
</dbReference>
<evidence type="ECO:0000259" key="28">
    <source>
        <dbReference type="PROSITE" id="PS51506"/>
    </source>
</evidence>
<dbReference type="Gene3D" id="3.30.505.10">
    <property type="entry name" value="SH2 domain"/>
    <property type="match status" value="1"/>
</dbReference>
<dbReference type="PANTHER" id="PTHR23007">
    <property type="entry name" value="CBL"/>
    <property type="match status" value="1"/>
</dbReference>
<dbReference type="GO" id="GO:0030971">
    <property type="term" value="F:receptor tyrosine kinase binding"/>
    <property type="evidence" value="ECO:0007669"/>
    <property type="project" value="TreeGrafter"/>
</dbReference>
<dbReference type="Pfam" id="PF02762">
    <property type="entry name" value="Cbl_N3"/>
    <property type="match status" value="1"/>
</dbReference>
<dbReference type="SUPFAM" id="SSF47473">
    <property type="entry name" value="EF-hand"/>
    <property type="match status" value="1"/>
</dbReference>
<accession>A0A8C1I7G2</accession>
<dbReference type="PANTHER" id="PTHR23007:SF5">
    <property type="entry name" value="E3 UBIQUITIN-PROTEIN LIGASE CBL"/>
    <property type="match status" value="1"/>
</dbReference>
<dbReference type="GO" id="GO:0017124">
    <property type="term" value="F:SH3 domain binding"/>
    <property type="evidence" value="ECO:0007669"/>
    <property type="project" value="UniProtKB-ARBA"/>
</dbReference>
<evidence type="ECO:0000256" key="6">
    <source>
        <dbReference type="ARBA" id="ARBA00004906"/>
    </source>
</evidence>
<dbReference type="CDD" id="cd14393">
    <property type="entry name" value="UBA_c-Cbl"/>
    <property type="match status" value="1"/>
</dbReference>
<dbReference type="Pfam" id="PF00097">
    <property type="entry name" value="zf-C3HC4"/>
    <property type="match status" value="1"/>
</dbReference>
<evidence type="ECO:0000256" key="15">
    <source>
        <dbReference type="ARBA" id="ARBA00022786"/>
    </source>
</evidence>
<reference evidence="29" key="1">
    <citation type="submission" date="2025-08" db="UniProtKB">
        <authorList>
            <consortium name="Ensembl"/>
        </authorList>
    </citation>
    <scope>IDENTIFICATION</scope>
</reference>
<keyword evidence="17 24" id="KW-0106">Calcium</keyword>
<evidence type="ECO:0000313" key="30">
    <source>
        <dbReference type="Proteomes" id="UP000694427"/>
    </source>
</evidence>
<evidence type="ECO:0000256" key="5">
    <source>
        <dbReference type="ARBA" id="ARBA00004555"/>
    </source>
</evidence>
<dbReference type="InterPro" id="IPR036537">
    <property type="entry name" value="Adaptor_Cbl_N_dom_sf"/>
</dbReference>
<dbReference type="GO" id="GO:0005886">
    <property type="term" value="C:plasma membrane"/>
    <property type="evidence" value="ECO:0007669"/>
    <property type="project" value="UniProtKB-SubCell"/>
</dbReference>
<dbReference type="FunFam" id="1.20.930.20:FF:000001">
    <property type="entry name" value="E3 ubiquitin-protein ligase CBL"/>
    <property type="match status" value="1"/>
</dbReference>
<comment type="subcellular location">
    <subcellularLocation>
        <location evidence="3">Cell membrane</location>
    </subcellularLocation>
    <subcellularLocation>
        <location evidence="2">Cell projection</location>
        <location evidence="2">Cilium</location>
    </subcellularLocation>
    <subcellularLocation>
        <location evidence="4">Cytoplasm</location>
    </subcellularLocation>
    <subcellularLocation>
        <location evidence="5">Golgi apparatus</location>
    </subcellularLocation>
</comment>
<dbReference type="InterPro" id="IPR024162">
    <property type="entry name" value="Adaptor_Cbl"/>
</dbReference>
<evidence type="ECO:0000256" key="14">
    <source>
        <dbReference type="ARBA" id="ARBA00022771"/>
    </source>
</evidence>
<keyword evidence="18" id="KW-0832">Ubl conjugation</keyword>
<evidence type="ECO:0000256" key="24">
    <source>
        <dbReference type="RuleBase" id="RU367001"/>
    </source>
</evidence>
<evidence type="ECO:0000256" key="11">
    <source>
        <dbReference type="ARBA" id="ARBA00022679"/>
    </source>
</evidence>
<dbReference type="FunFam" id="3.30.40.10:FF:000015">
    <property type="entry name" value="E3 ubiquitin-protein ligase CBL"/>
    <property type="match status" value="1"/>
</dbReference>
<evidence type="ECO:0000313" key="29">
    <source>
        <dbReference type="Ensembl" id="ENSCCRP00010005073.1"/>
    </source>
</evidence>
<comment type="catalytic activity">
    <reaction evidence="1 24">
        <text>S-ubiquitinyl-[E2 ubiquitin-conjugating enzyme]-L-cysteine + [acceptor protein]-L-lysine = [E2 ubiquitin-conjugating enzyme]-L-cysteine + N(6)-ubiquitinyl-[acceptor protein]-L-lysine.</text>
        <dbReference type="EC" id="2.3.2.27"/>
    </reaction>
</comment>
<dbReference type="Pfam" id="PF02262">
    <property type="entry name" value="Cbl_N"/>
    <property type="match status" value="1"/>
</dbReference>
<proteinExistence type="predicted"/>
<dbReference type="PROSITE" id="PS00518">
    <property type="entry name" value="ZF_RING_1"/>
    <property type="match status" value="1"/>
</dbReference>
<dbReference type="InterPro" id="IPR014741">
    <property type="entry name" value="Adaptor_Cbl_EF_hand-like"/>
</dbReference>
<keyword evidence="15 24" id="KW-0833">Ubl conjugation pathway</keyword>
<dbReference type="Ensembl" id="ENSCCRT00010005485.1">
    <property type="protein sequence ID" value="ENSCCRP00010005073.1"/>
    <property type="gene ID" value="ENSCCRG00010002069.1"/>
</dbReference>
<dbReference type="GO" id="GO:0045121">
    <property type="term" value="C:membrane raft"/>
    <property type="evidence" value="ECO:0007669"/>
    <property type="project" value="TreeGrafter"/>
</dbReference>
<dbReference type="Gene3D" id="1.10.238.10">
    <property type="entry name" value="EF-hand"/>
    <property type="match status" value="1"/>
</dbReference>
<dbReference type="InterPro" id="IPR011992">
    <property type="entry name" value="EF-hand-dom_pair"/>
</dbReference>
<feature type="region of interest" description="Disordered" evidence="25">
    <location>
        <begin position="653"/>
        <end position="698"/>
    </location>
</feature>
<dbReference type="InterPro" id="IPR003153">
    <property type="entry name" value="Adaptor_Cbl_N_hlx"/>
</dbReference>
<dbReference type="GO" id="GO:0005794">
    <property type="term" value="C:Golgi apparatus"/>
    <property type="evidence" value="ECO:0007669"/>
    <property type="project" value="UniProtKB-SubCell"/>
</dbReference>
<dbReference type="InterPro" id="IPR017907">
    <property type="entry name" value="Znf_RING_CS"/>
</dbReference>
<feature type="domain" description="Cbl-PTB" evidence="28">
    <location>
        <begin position="31"/>
        <end position="335"/>
    </location>
</feature>
<dbReference type="CDD" id="cd09920">
    <property type="entry name" value="SH2_Cbl-b_TKB"/>
    <property type="match status" value="1"/>
</dbReference>
<dbReference type="GO" id="GO:0061630">
    <property type="term" value="F:ubiquitin protein ligase activity"/>
    <property type="evidence" value="ECO:0007669"/>
    <property type="project" value="UniProtKB-EC"/>
</dbReference>
<feature type="domain" description="RING-type" evidence="27">
    <location>
        <begin position="365"/>
        <end position="401"/>
    </location>
</feature>
<keyword evidence="10" id="KW-0597">Phosphoprotein</keyword>
<dbReference type="FunFam" id="3.30.505.10:FF:000154">
    <property type="entry name" value="E3 ubiquitin-protein ligase CBL"/>
    <property type="match status" value="1"/>
</dbReference>
<sequence length="748" mass="83809">MAGNLKKGGGLIGLMKDAFQPHHHLHHSHHQPGAVDKKTVEKCWKFMDKVVRLCQNPKLALKNSPPYILDLLPDTYQHLRTILSRYEGKMETLGENEYFRVFMENLTKKTKQTISLFKDGKERMFEENSQPRRNLTKLSLIFSHMLAELKAIFPNGLFQGDNFRITKADAAEFWRRSFGDKTIVPWKVFRQALHEFHPISSGLEAMALKSTIDLTCNDYISVFEFDIFTRLFQPWSSLLRNWNSLAVTHPGYMAFLTYDEVKARLQKFIHKPGSYIFRLSCTRLGQWAIGYVTADGNILQTIPHNKPLFQALIDGFREGFYLFPDGRTHNPDLTGLCEPSPQDHIKVTQEQYELYCEMGSTFQLCKICAENDKDVKIEPCGHLMCTSCLTAWQVERPPSPLSAAPQPVVPPVPPRLDLLPLRPTNPPGASSPGATSKAPSHHKDKPLPLPPVLRDLPPPPPPDRPHPTGSDNRLPRRPLPCTPGEPPRDKLPPAPPNRNMPDWNSRPVPKAPSQPPASGDSRGSRELSNRHSLPLQLPSTLDTRAEGPRNNGPPSLDHQLSFGSSNPGSDYDSPKVKPSASANAIYSLCILKCVKLCFFDCLDYSELPPLTCSNGPRDPVGACGEEEEENCYDYPKPHIHTNLARRTLSDINPTSSAFSLMDPNEAPERPPKPLPRRINSERRPSPVPPGASPGPSQQISSEIEHLLSQGYSHQDIQKALMIAQNNIEMAKNILREFVSIPSTAHILT</sequence>
<keyword evidence="13" id="KW-0677">Repeat</keyword>
<evidence type="ECO:0000256" key="20">
    <source>
        <dbReference type="ARBA" id="ARBA00023136"/>
    </source>
</evidence>
<keyword evidence="30" id="KW-1185">Reference proteome</keyword>
<feature type="region of interest" description="Disordered" evidence="25">
    <location>
        <begin position="398"/>
        <end position="577"/>
    </location>
</feature>
<evidence type="ECO:0000256" key="23">
    <source>
        <dbReference type="PROSITE-ProRule" id="PRU00175"/>
    </source>
</evidence>
<evidence type="ECO:0000256" key="10">
    <source>
        <dbReference type="ARBA" id="ARBA00022553"/>
    </source>
</evidence>
<dbReference type="SMART" id="SM00165">
    <property type="entry name" value="UBA"/>
    <property type="match status" value="1"/>
</dbReference>
<dbReference type="GO" id="GO:0005929">
    <property type="term" value="C:cilium"/>
    <property type="evidence" value="ECO:0007669"/>
    <property type="project" value="UniProtKB-SubCell"/>
</dbReference>
<dbReference type="SUPFAM" id="SSF46934">
    <property type="entry name" value="UBA-like"/>
    <property type="match status" value="1"/>
</dbReference>
<evidence type="ECO:0000256" key="9">
    <source>
        <dbReference type="ARBA" id="ARBA00022490"/>
    </source>
</evidence>
<dbReference type="Gene3D" id="1.20.930.20">
    <property type="entry name" value="Adaptor protein Cbl, N-terminal domain"/>
    <property type="match status" value="1"/>
</dbReference>
<dbReference type="GO" id="GO:0046875">
    <property type="term" value="F:ephrin receptor binding"/>
    <property type="evidence" value="ECO:0007669"/>
    <property type="project" value="UniProtKB-ARBA"/>
</dbReference>
<keyword evidence="14 23" id="KW-0863">Zinc-finger</keyword>
<evidence type="ECO:0000256" key="16">
    <source>
        <dbReference type="ARBA" id="ARBA00022833"/>
    </source>
</evidence>
<evidence type="ECO:0000256" key="4">
    <source>
        <dbReference type="ARBA" id="ARBA00004496"/>
    </source>
</evidence>
<keyword evidence="9" id="KW-0963">Cytoplasm</keyword>
<dbReference type="PROSITE" id="PS51506">
    <property type="entry name" value="CBL_PTB"/>
    <property type="match status" value="1"/>
</dbReference>
<organism evidence="29 30">
    <name type="scientific">Cyprinus carpio</name>
    <name type="common">Common carp</name>
    <dbReference type="NCBI Taxonomy" id="7962"/>
    <lineage>
        <taxon>Eukaryota</taxon>
        <taxon>Metazoa</taxon>
        <taxon>Chordata</taxon>
        <taxon>Craniata</taxon>
        <taxon>Vertebrata</taxon>
        <taxon>Euteleostomi</taxon>
        <taxon>Actinopterygii</taxon>
        <taxon>Neopterygii</taxon>
        <taxon>Teleostei</taxon>
        <taxon>Ostariophysi</taxon>
        <taxon>Cypriniformes</taxon>
        <taxon>Cyprinidae</taxon>
        <taxon>Cyprininae</taxon>
        <taxon>Cyprinus</taxon>
    </lineage>
</organism>